<gene>
    <name evidence="2" type="ORF">FIBSPDRAFT_1049537</name>
</gene>
<dbReference type="InterPro" id="IPR001810">
    <property type="entry name" value="F-box_dom"/>
</dbReference>
<dbReference type="AlphaFoldDB" id="A0A166C185"/>
<dbReference type="InterPro" id="IPR036047">
    <property type="entry name" value="F-box-like_dom_sf"/>
</dbReference>
<name>A0A166C185_9AGAM</name>
<dbReference type="SUPFAM" id="SSF81383">
    <property type="entry name" value="F-box domain"/>
    <property type="match status" value="1"/>
</dbReference>
<evidence type="ECO:0000313" key="3">
    <source>
        <dbReference type="Proteomes" id="UP000076532"/>
    </source>
</evidence>
<feature type="domain" description="F-box" evidence="1">
    <location>
        <begin position="2"/>
        <end position="56"/>
    </location>
</feature>
<reference evidence="2 3" key="1">
    <citation type="journal article" date="2016" name="Mol. Biol. Evol.">
        <title>Comparative Genomics of Early-Diverging Mushroom-Forming Fungi Provides Insights into the Origins of Lignocellulose Decay Capabilities.</title>
        <authorList>
            <person name="Nagy L.G."/>
            <person name="Riley R."/>
            <person name="Tritt A."/>
            <person name="Adam C."/>
            <person name="Daum C."/>
            <person name="Floudas D."/>
            <person name="Sun H."/>
            <person name="Yadav J.S."/>
            <person name="Pangilinan J."/>
            <person name="Larsson K.H."/>
            <person name="Matsuura K."/>
            <person name="Barry K."/>
            <person name="Labutti K."/>
            <person name="Kuo R."/>
            <person name="Ohm R.A."/>
            <person name="Bhattacharya S.S."/>
            <person name="Shirouzu T."/>
            <person name="Yoshinaga Y."/>
            <person name="Martin F.M."/>
            <person name="Grigoriev I.V."/>
            <person name="Hibbett D.S."/>
        </authorList>
    </citation>
    <scope>NUCLEOTIDE SEQUENCE [LARGE SCALE GENOMIC DNA]</scope>
    <source>
        <strain evidence="2 3">CBS 109695</strain>
    </source>
</reference>
<sequence length="439" mass="48547">MATGIEDLAKELLYAIFDYLDDQSLASLSLVSRTFHRPALETVIIRLGGNSNMEKRASFHDSPSALLRAVRSALFIQSLQYVSVSIFTKGRMIFLAELAQLFNRMTHIGCVCIHLSGSIGPMEDDFMLKMTQSTLASLAGKNCATLILDGWNIPDSKSKSIVLEGGTVFCSNSAKPSHADNALPIISTLTQLDLTDCHILASPILRWIIDSANQSRITKCFISPFSGYTINSTLGLPYLTRLSIYSLDIEVDKLLPFLSRHPAFGHLSLTLSAVRETTLDRSVPLPIFPHLESLAISPNILPHILQIDISPQMLKSVTLCPNMSSTSEKRIDEAPWYQAMEDALTCSAERKGIQRLVFSFPSHELVKAWLTSDRRNVERLMTFVTTISIGTHHYDGFGAGMEPILAKWLSLFPALEHVEVGHNMLETKAGSFGLRNVPN</sequence>
<dbReference type="PROSITE" id="PS50181">
    <property type="entry name" value="FBOX"/>
    <property type="match status" value="1"/>
</dbReference>
<organism evidence="2 3">
    <name type="scientific">Athelia psychrophila</name>
    <dbReference type="NCBI Taxonomy" id="1759441"/>
    <lineage>
        <taxon>Eukaryota</taxon>
        <taxon>Fungi</taxon>
        <taxon>Dikarya</taxon>
        <taxon>Basidiomycota</taxon>
        <taxon>Agaricomycotina</taxon>
        <taxon>Agaricomycetes</taxon>
        <taxon>Agaricomycetidae</taxon>
        <taxon>Atheliales</taxon>
        <taxon>Atheliaceae</taxon>
        <taxon>Athelia</taxon>
    </lineage>
</organism>
<evidence type="ECO:0000313" key="2">
    <source>
        <dbReference type="EMBL" id="KZP13185.1"/>
    </source>
</evidence>
<dbReference type="Proteomes" id="UP000076532">
    <property type="component" value="Unassembled WGS sequence"/>
</dbReference>
<keyword evidence="3" id="KW-1185">Reference proteome</keyword>
<proteinExistence type="predicted"/>
<dbReference type="EMBL" id="KV417636">
    <property type="protein sequence ID" value="KZP13185.1"/>
    <property type="molecule type" value="Genomic_DNA"/>
</dbReference>
<evidence type="ECO:0000259" key="1">
    <source>
        <dbReference type="PROSITE" id="PS50181"/>
    </source>
</evidence>
<accession>A0A166C185</accession>
<protein>
    <recommendedName>
        <fullName evidence="1">F-box domain-containing protein</fullName>
    </recommendedName>
</protein>
<dbReference type="Gene3D" id="1.20.1280.50">
    <property type="match status" value="1"/>
</dbReference>
<dbReference type="Pfam" id="PF12937">
    <property type="entry name" value="F-box-like"/>
    <property type="match status" value="1"/>
</dbReference>